<reference evidence="1 2" key="1">
    <citation type="submission" date="2018-03" db="EMBL/GenBank/DDBJ databases">
        <title>Diversity of phytobeneficial traits revealed by whole-genome analysis of worldwide-isolated phenazine-producing Pseudomonas spp.</title>
        <authorList>
            <person name="Biessy A."/>
            <person name="Novinscak A."/>
            <person name="Blom J."/>
            <person name="Leger G."/>
            <person name="Thomashow L.S."/>
            <person name="Cazorla F.M."/>
            <person name="Josic D."/>
            <person name="Filion M."/>
        </authorList>
    </citation>
    <scope>NUCLEOTIDE SEQUENCE [LARGE SCALE GENOMIC DNA]</scope>
    <source>
        <strain evidence="1 2">B25</strain>
    </source>
</reference>
<dbReference type="Proteomes" id="UP000268048">
    <property type="component" value="Chromosome"/>
</dbReference>
<proteinExistence type="predicted"/>
<evidence type="ECO:0000313" key="1">
    <source>
        <dbReference type="EMBL" id="AZE48370.1"/>
    </source>
</evidence>
<sequence>MQLTTIAGNILNYSSNSVLLDEGATALTFSLGASQQLLCRSANLVVTSEERLSAMAGQLDNTAPAAVMLGSQVYAFYFVSGQCQYSVYDPANGWSIGGAIPTPYGTDSISPVVFTPADSDVQLIYLFYFNSTWQESSETELYTIGCLTTSDGGTWTSVADEITFATISQTIDGTITDIGMPSVVAYDPSSSTPQLYIFYSVNTTDSSGDPALFTCYSTYDGSSSSFGSTQVAISEQSANYSSSTTAVVAPSSQGDALIYLFYTDYGSTNIGGYEDVTGPMIFYGTFDGSIWTTGVQVQGLYAEGMGVSAGLFPPESFLETMSTSQDIYLGYPTSPNIPNPDVCNSTVLLVNSLTQFADNTAVTGGNITYDLPLTTIQGNGTLLPVQFPGTTVPQAWFFEVGSVELPSGQVLSELYYRVYGPNGWSRKLLSPAQPTCSPSAVRFQQRAFVFSNTNACQLCYTEYDGRTTHPMTMIGNAVATDSPSTVVFEDMLYVFYQGAGANANQLWYVTSSDGETWSDSLQVPGATLSESPSATVFDGMLYVFYQDQNSDGQLWYSTLSGSTWQEQNQVIPTGQSASSALIIGAPFSIPVFSASANAEQLMVFYTAPGEANSWPLACCTLTDDEWTQTALSGMMAAAPPTAAIVDGVLLLLFAAAGDDNGQLFSARFDDQSQIWTAPSKLGTTSTMAGSATCLACHLPQTAFPSYCVLHNNSGALSGIITYCQLTYSTQSTVPIGDTGAANIQTFPSAVVFNNAVWVFYEGSGTTAGQLCCLSGPVDSLNAAGQISFGSSTTIPSPSGVAADTAYMTNAPAAIVFPPPASATAANPSQLYVFYQAAGGTGDILYSVTADGNSWVSSQITYSQDTQVVPARIPTWGWPVALIRDETLFVTLPRRWL</sequence>
<gene>
    <name evidence="1" type="ORF">C4K04_2698</name>
</gene>
<protein>
    <submittedName>
        <fullName evidence="1">Uncharacterized protein</fullName>
    </submittedName>
</protein>
<accession>A0A3G7TMV9</accession>
<name>A0A3G7TMV9_9PSED</name>
<dbReference type="SUPFAM" id="SSF89372">
    <property type="entry name" value="Fucose-specific lectin"/>
    <property type="match status" value="2"/>
</dbReference>
<dbReference type="EMBL" id="CP027753">
    <property type="protein sequence ID" value="AZE48370.1"/>
    <property type="molecule type" value="Genomic_DNA"/>
</dbReference>
<dbReference type="Gene3D" id="2.115.10.20">
    <property type="entry name" value="Glycosyl hydrolase domain, family 43"/>
    <property type="match status" value="1"/>
</dbReference>
<dbReference type="AlphaFoldDB" id="A0A3G7TMV9"/>
<organism evidence="1 2">
    <name type="scientific">Pseudomonas chlororaphis</name>
    <dbReference type="NCBI Taxonomy" id="587753"/>
    <lineage>
        <taxon>Bacteria</taxon>
        <taxon>Pseudomonadati</taxon>
        <taxon>Pseudomonadota</taxon>
        <taxon>Gammaproteobacteria</taxon>
        <taxon>Pseudomonadales</taxon>
        <taxon>Pseudomonadaceae</taxon>
        <taxon>Pseudomonas</taxon>
    </lineage>
</organism>
<evidence type="ECO:0000313" key="2">
    <source>
        <dbReference type="Proteomes" id="UP000268048"/>
    </source>
</evidence>
<dbReference type="RefSeq" id="WP_124320355.1">
    <property type="nucleotide sequence ID" value="NZ_CP027753.1"/>
</dbReference>
<dbReference type="InterPro" id="IPR023296">
    <property type="entry name" value="Glyco_hydro_beta-prop_sf"/>
</dbReference>